<evidence type="ECO:0000256" key="1">
    <source>
        <dbReference type="ARBA" id="ARBA00004141"/>
    </source>
</evidence>
<evidence type="ECO:0000313" key="9">
    <source>
        <dbReference type="EMBL" id="CAH3147028.1"/>
    </source>
</evidence>
<dbReference type="Proteomes" id="UP001159405">
    <property type="component" value="Unassembled WGS sequence"/>
</dbReference>
<keyword evidence="3 7" id="KW-0812">Transmembrane</keyword>
<gene>
    <name evidence="9" type="ORF">PLOB_00045896</name>
</gene>
<evidence type="ECO:0000259" key="8">
    <source>
        <dbReference type="Pfam" id="PF25987"/>
    </source>
</evidence>
<evidence type="ECO:0000256" key="6">
    <source>
        <dbReference type="ARBA" id="ARBA00023136"/>
    </source>
</evidence>
<keyword evidence="4" id="KW-0732">Signal</keyword>
<dbReference type="InterPro" id="IPR059081">
    <property type="entry name" value="PRRT3-4"/>
</dbReference>
<dbReference type="EMBL" id="CALNXK010000080">
    <property type="protein sequence ID" value="CAH3147028.1"/>
    <property type="molecule type" value="Genomic_DNA"/>
</dbReference>
<dbReference type="Pfam" id="PF25987">
    <property type="entry name" value="PRRT3"/>
    <property type="match status" value="1"/>
</dbReference>
<protein>
    <recommendedName>
        <fullName evidence="8">Proline-rich transmembrane protein 3/4 domain-containing protein</fullName>
    </recommendedName>
</protein>
<evidence type="ECO:0000256" key="2">
    <source>
        <dbReference type="ARBA" id="ARBA00022553"/>
    </source>
</evidence>
<comment type="caution">
    <text evidence="9">The sequence shown here is derived from an EMBL/GenBank/DDBJ whole genome shotgun (WGS) entry which is preliminary data.</text>
</comment>
<proteinExistence type="predicted"/>
<feature type="transmembrane region" description="Helical" evidence="7">
    <location>
        <begin position="112"/>
        <end position="133"/>
    </location>
</feature>
<feature type="transmembrane region" description="Helical" evidence="7">
    <location>
        <begin position="21"/>
        <end position="42"/>
    </location>
</feature>
<comment type="subcellular location">
    <subcellularLocation>
        <location evidence="1">Membrane</location>
        <topology evidence="1">Multi-pass membrane protein</topology>
    </subcellularLocation>
</comment>
<evidence type="ECO:0000313" key="10">
    <source>
        <dbReference type="Proteomes" id="UP001159405"/>
    </source>
</evidence>
<feature type="transmembrane region" description="Helical" evidence="7">
    <location>
        <begin position="194"/>
        <end position="220"/>
    </location>
</feature>
<name>A0ABN8PS38_9CNID</name>
<keyword evidence="2" id="KW-0597">Phosphoprotein</keyword>
<accession>A0ABN8PS38</accession>
<keyword evidence="6 7" id="KW-0472">Membrane</keyword>
<feature type="transmembrane region" description="Helical" evidence="7">
    <location>
        <begin position="154"/>
        <end position="174"/>
    </location>
</feature>
<sequence>MSMYNSSPNPNELSDHWALKLYSYTFVTLFGALAVIIFIAFVQQWVQALILSAFSILLLILLETTKTSLTAPKLQNIWVLLCITAAYTAILLIFSLLVFYRLRGIWHLLSNSILSVLGIVICVGYIVAGYRMWRNLKSSRQLGRATGEPRSKYIIRQVFISAFLAALMLVLSIVLDAKNYSLYTGRKVTREWFWSTYAIMFLKRSGEFAVMSLIFGIVVWKKVRGRFVNDAPAITLGTFSDDTTSKHHREEQDMDKTIIVNKVN</sequence>
<feature type="transmembrane region" description="Helical" evidence="7">
    <location>
        <begin position="48"/>
        <end position="65"/>
    </location>
</feature>
<keyword evidence="5 7" id="KW-1133">Transmembrane helix</keyword>
<evidence type="ECO:0000256" key="4">
    <source>
        <dbReference type="ARBA" id="ARBA00022729"/>
    </source>
</evidence>
<evidence type="ECO:0000256" key="7">
    <source>
        <dbReference type="SAM" id="Phobius"/>
    </source>
</evidence>
<reference evidence="9 10" key="1">
    <citation type="submission" date="2022-05" db="EMBL/GenBank/DDBJ databases">
        <authorList>
            <consortium name="Genoscope - CEA"/>
            <person name="William W."/>
        </authorList>
    </citation>
    <scope>NUCLEOTIDE SEQUENCE [LARGE SCALE GENOMIC DNA]</scope>
</reference>
<evidence type="ECO:0000256" key="5">
    <source>
        <dbReference type="ARBA" id="ARBA00022989"/>
    </source>
</evidence>
<evidence type="ECO:0000256" key="3">
    <source>
        <dbReference type="ARBA" id="ARBA00022692"/>
    </source>
</evidence>
<feature type="domain" description="Proline-rich transmembrane protein 3/4" evidence="8">
    <location>
        <begin position="48"/>
        <end position="214"/>
    </location>
</feature>
<keyword evidence="10" id="KW-1185">Reference proteome</keyword>
<organism evidence="9 10">
    <name type="scientific">Porites lobata</name>
    <dbReference type="NCBI Taxonomy" id="104759"/>
    <lineage>
        <taxon>Eukaryota</taxon>
        <taxon>Metazoa</taxon>
        <taxon>Cnidaria</taxon>
        <taxon>Anthozoa</taxon>
        <taxon>Hexacorallia</taxon>
        <taxon>Scleractinia</taxon>
        <taxon>Fungiina</taxon>
        <taxon>Poritidae</taxon>
        <taxon>Porites</taxon>
    </lineage>
</organism>
<feature type="transmembrane region" description="Helical" evidence="7">
    <location>
        <begin position="77"/>
        <end position="100"/>
    </location>
</feature>